<dbReference type="Pfam" id="PF13563">
    <property type="entry name" value="2_5_RNA_ligase2"/>
    <property type="match status" value="1"/>
</dbReference>
<dbReference type="InterPro" id="IPR009097">
    <property type="entry name" value="Cyclic_Pdiesterase"/>
</dbReference>
<feature type="short sequence motif" description="HXTX 2" evidence="2">
    <location>
        <begin position="123"/>
        <end position="126"/>
    </location>
</feature>
<dbReference type="PANTHER" id="PTHR35561:SF1">
    <property type="entry name" value="RNA 2',3'-CYCLIC PHOSPHODIESTERASE"/>
    <property type="match status" value="1"/>
</dbReference>
<feature type="short sequence motif" description="HXTX 1" evidence="2">
    <location>
        <begin position="40"/>
        <end position="43"/>
    </location>
</feature>
<organism evidence="3 4">
    <name type="scientific">Thioflavicoccus mobilis 8321</name>
    <dbReference type="NCBI Taxonomy" id="765912"/>
    <lineage>
        <taxon>Bacteria</taxon>
        <taxon>Pseudomonadati</taxon>
        <taxon>Pseudomonadota</taxon>
        <taxon>Gammaproteobacteria</taxon>
        <taxon>Chromatiales</taxon>
        <taxon>Chromatiaceae</taxon>
        <taxon>Thioflavicoccus</taxon>
    </lineage>
</organism>
<comment type="function">
    <text evidence="2">Hydrolyzes RNA 2',3'-cyclic phosphodiester to an RNA 2'-phosphomonoester.</text>
</comment>
<evidence type="ECO:0000256" key="2">
    <source>
        <dbReference type="HAMAP-Rule" id="MF_01940"/>
    </source>
</evidence>
<dbReference type="KEGG" id="tmb:Thimo_2431"/>
<dbReference type="Proteomes" id="UP000010816">
    <property type="component" value="Chromosome"/>
</dbReference>
<comment type="catalytic activity">
    <reaction evidence="2">
        <text>a 3'-end 2',3'-cyclophospho-ribonucleotide-RNA + H2O = a 3'-end 2'-phospho-ribonucleotide-RNA + H(+)</text>
        <dbReference type="Rhea" id="RHEA:11828"/>
        <dbReference type="Rhea" id="RHEA-COMP:10464"/>
        <dbReference type="Rhea" id="RHEA-COMP:17353"/>
        <dbReference type="ChEBI" id="CHEBI:15377"/>
        <dbReference type="ChEBI" id="CHEBI:15378"/>
        <dbReference type="ChEBI" id="CHEBI:83064"/>
        <dbReference type="ChEBI" id="CHEBI:173113"/>
        <dbReference type="EC" id="3.1.4.58"/>
    </reaction>
</comment>
<dbReference type="STRING" id="765912.Thimo_2431"/>
<protein>
    <recommendedName>
        <fullName evidence="2">RNA 2',3'-cyclic phosphodiesterase</fullName>
        <shortName evidence="2">RNA 2',3'-CPDase</shortName>
        <ecNumber evidence="2">3.1.4.58</ecNumber>
    </recommendedName>
</protein>
<dbReference type="SUPFAM" id="SSF55144">
    <property type="entry name" value="LigT-like"/>
    <property type="match status" value="1"/>
</dbReference>
<dbReference type="InterPro" id="IPR004175">
    <property type="entry name" value="RNA_CPDase"/>
</dbReference>
<dbReference type="EMBL" id="CP003051">
    <property type="protein sequence ID" value="AGA91165.1"/>
    <property type="molecule type" value="Genomic_DNA"/>
</dbReference>
<dbReference type="Gene3D" id="3.90.1140.10">
    <property type="entry name" value="Cyclic phosphodiesterase"/>
    <property type="match status" value="1"/>
</dbReference>
<accession>L0H0K3</accession>
<keyword evidence="3" id="KW-0436">Ligase</keyword>
<dbReference type="OrthoDB" id="7061261at2"/>
<dbReference type="RefSeq" id="WP_015281298.1">
    <property type="nucleotide sequence ID" value="NC_019940.1"/>
</dbReference>
<name>L0H0K3_9GAMM</name>
<reference evidence="3 4" key="1">
    <citation type="submission" date="2011-09" db="EMBL/GenBank/DDBJ databases">
        <title>Complete sequence of chromosome of Thioflavicoccus mobilis 8321.</title>
        <authorList>
            <consortium name="US DOE Joint Genome Institute"/>
            <person name="Lucas S."/>
            <person name="Han J."/>
            <person name="Lapidus A."/>
            <person name="Cheng J.-F."/>
            <person name="Goodwin L."/>
            <person name="Pitluck S."/>
            <person name="Peters L."/>
            <person name="Ovchinnikova G."/>
            <person name="Lu M."/>
            <person name="Detter J.C."/>
            <person name="Han C."/>
            <person name="Tapia R."/>
            <person name="Land M."/>
            <person name="Hauser L."/>
            <person name="Kyrpides N."/>
            <person name="Ivanova N."/>
            <person name="Pagani I."/>
            <person name="Vogl K."/>
            <person name="Liu Z."/>
            <person name="Imhoff J."/>
            <person name="Thiel V."/>
            <person name="Frigaard N.-U."/>
            <person name="Bryant D."/>
            <person name="Woyke T."/>
        </authorList>
    </citation>
    <scope>NUCLEOTIDE SEQUENCE [LARGE SCALE GENOMIC DNA]</scope>
    <source>
        <strain evidence="3 4">8321</strain>
    </source>
</reference>
<dbReference type="HOGENOM" id="CLU_081251_2_1_6"/>
<dbReference type="GO" id="GO:0016874">
    <property type="term" value="F:ligase activity"/>
    <property type="evidence" value="ECO:0007669"/>
    <property type="project" value="UniProtKB-KW"/>
</dbReference>
<gene>
    <name evidence="3" type="ORF">Thimo_2431</name>
</gene>
<feature type="active site" description="Proton donor" evidence="2">
    <location>
        <position position="40"/>
    </location>
</feature>
<proteinExistence type="inferred from homology"/>
<dbReference type="PATRIC" id="fig|765912.4.peg.2383"/>
<dbReference type="EC" id="3.1.4.58" evidence="2"/>
<sequence>MAERLFFALWSDAAVRRDLAASMRAMGADRGRPTHPADLHLTLVFLGPLGEAQRRCAEGVAEALRAAPFGLRLERVGHWRGPRVLWCAPSEAPADLVTLVDALAGGLADHCGLTLERRPYRPHVTLARGIGRDPSAEQSIQPIDWPVSDFVLAGGSGGGPPRYRIHRRWPLGYDGSRSIVE</sequence>
<keyword evidence="4" id="KW-1185">Reference proteome</keyword>
<keyword evidence="1 2" id="KW-0378">Hydrolase</keyword>
<dbReference type="HAMAP" id="MF_01940">
    <property type="entry name" value="RNA_CPDase"/>
    <property type="match status" value="1"/>
</dbReference>
<dbReference type="AlphaFoldDB" id="L0H0K3"/>
<dbReference type="eggNOG" id="COG1514">
    <property type="taxonomic scope" value="Bacteria"/>
</dbReference>
<dbReference type="PANTHER" id="PTHR35561">
    <property type="entry name" value="RNA 2',3'-CYCLIC PHOSPHODIESTERASE"/>
    <property type="match status" value="1"/>
</dbReference>
<comment type="similarity">
    <text evidence="2">Belongs to the 2H phosphoesterase superfamily. ThpR family.</text>
</comment>
<evidence type="ECO:0000313" key="4">
    <source>
        <dbReference type="Proteomes" id="UP000010816"/>
    </source>
</evidence>
<dbReference type="GO" id="GO:0004113">
    <property type="term" value="F:2',3'-cyclic-nucleotide 3'-phosphodiesterase activity"/>
    <property type="evidence" value="ECO:0007669"/>
    <property type="project" value="InterPro"/>
</dbReference>
<feature type="active site" description="Proton acceptor" evidence="2">
    <location>
        <position position="123"/>
    </location>
</feature>
<dbReference type="NCBIfam" id="TIGR02258">
    <property type="entry name" value="2_5_ligase"/>
    <property type="match status" value="1"/>
</dbReference>
<dbReference type="GO" id="GO:0008664">
    <property type="term" value="F:RNA 2',3'-cyclic 3'-phosphodiesterase activity"/>
    <property type="evidence" value="ECO:0007669"/>
    <property type="project" value="UniProtKB-EC"/>
</dbReference>
<evidence type="ECO:0000256" key="1">
    <source>
        <dbReference type="ARBA" id="ARBA00022801"/>
    </source>
</evidence>
<evidence type="ECO:0000313" key="3">
    <source>
        <dbReference type="EMBL" id="AGA91165.1"/>
    </source>
</evidence>